<feature type="region of interest" description="Disordered" evidence="3">
    <location>
        <begin position="272"/>
        <end position="369"/>
    </location>
</feature>
<evidence type="ECO:0000259" key="4">
    <source>
        <dbReference type="Pfam" id="PF03828"/>
    </source>
</evidence>
<evidence type="ECO:0000256" key="1">
    <source>
        <dbReference type="ARBA" id="ARBA00022723"/>
    </source>
</evidence>
<gene>
    <name evidence="6" type="primary">g4348</name>
    <name evidence="6" type="ORF">VP750_LOCUS3710</name>
</gene>
<evidence type="ECO:0000313" key="6">
    <source>
        <dbReference type="EMBL" id="CAL5222051.1"/>
    </source>
</evidence>
<evidence type="ECO:0000259" key="5">
    <source>
        <dbReference type="Pfam" id="PF22600"/>
    </source>
</evidence>
<feature type="compositionally biased region" description="Basic residues" evidence="3">
    <location>
        <begin position="778"/>
        <end position="788"/>
    </location>
</feature>
<feature type="compositionally biased region" description="Polar residues" evidence="3">
    <location>
        <begin position="143"/>
        <end position="175"/>
    </location>
</feature>
<dbReference type="InterPro" id="IPR002058">
    <property type="entry name" value="PAP_assoc"/>
</dbReference>
<feature type="region of interest" description="Disordered" evidence="3">
    <location>
        <begin position="1"/>
        <end position="251"/>
    </location>
</feature>
<comment type="caution">
    <text evidence="6">The sequence shown here is derived from an EMBL/GenBank/DDBJ whole genome shotgun (WGS) entry which is preliminary data.</text>
</comment>
<feature type="compositionally biased region" description="Basic residues" evidence="3">
    <location>
        <begin position="797"/>
        <end position="841"/>
    </location>
</feature>
<proteinExistence type="predicted"/>
<protein>
    <submittedName>
        <fullName evidence="6">G4348 protein</fullName>
    </submittedName>
</protein>
<dbReference type="PANTHER" id="PTHR23092">
    <property type="entry name" value="POLY(A) RNA POLYMERASE"/>
    <property type="match status" value="1"/>
</dbReference>
<dbReference type="InterPro" id="IPR045862">
    <property type="entry name" value="Trf4-like"/>
</dbReference>
<feature type="compositionally biased region" description="Basic residues" evidence="3">
    <location>
        <begin position="743"/>
        <end position="753"/>
    </location>
</feature>
<feature type="compositionally biased region" description="Low complexity" evidence="3">
    <location>
        <begin position="1"/>
        <end position="20"/>
    </location>
</feature>
<evidence type="ECO:0000256" key="3">
    <source>
        <dbReference type="SAM" id="MobiDB-lite"/>
    </source>
</evidence>
<evidence type="ECO:0000256" key="2">
    <source>
        <dbReference type="ARBA" id="ARBA00022842"/>
    </source>
</evidence>
<dbReference type="EMBL" id="CAXHTA020000006">
    <property type="protein sequence ID" value="CAL5222051.1"/>
    <property type="molecule type" value="Genomic_DNA"/>
</dbReference>
<dbReference type="Proteomes" id="UP001497392">
    <property type="component" value="Unassembled WGS sequence"/>
</dbReference>
<dbReference type="SUPFAM" id="SSF81301">
    <property type="entry name" value="Nucleotidyltransferase"/>
    <property type="match status" value="1"/>
</dbReference>
<organism evidence="6 7">
    <name type="scientific">Coccomyxa viridis</name>
    <dbReference type="NCBI Taxonomy" id="1274662"/>
    <lineage>
        <taxon>Eukaryota</taxon>
        <taxon>Viridiplantae</taxon>
        <taxon>Chlorophyta</taxon>
        <taxon>core chlorophytes</taxon>
        <taxon>Trebouxiophyceae</taxon>
        <taxon>Trebouxiophyceae incertae sedis</taxon>
        <taxon>Coccomyxaceae</taxon>
        <taxon>Coccomyxa</taxon>
    </lineage>
</organism>
<feature type="region of interest" description="Disordered" evidence="3">
    <location>
        <begin position="730"/>
        <end position="841"/>
    </location>
</feature>
<dbReference type="InterPro" id="IPR043519">
    <property type="entry name" value="NT_sf"/>
</dbReference>
<feature type="compositionally biased region" description="Polar residues" evidence="3">
    <location>
        <begin position="342"/>
        <end position="365"/>
    </location>
</feature>
<dbReference type="Gene3D" id="3.30.460.10">
    <property type="entry name" value="Beta Polymerase, domain 2"/>
    <property type="match status" value="1"/>
</dbReference>
<keyword evidence="7" id="KW-1185">Reference proteome</keyword>
<evidence type="ECO:0000313" key="7">
    <source>
        <dbReference type="Proteomes" id="UP001497392"/>
    </source>
</evidence>
<keyword evidence="2" id="KW-0460">Magnesium</keyword>
<feature type="domain" description="Poly(A) RNA polymerase mitochondrial-like central palm" evidence="5">
    <location>
        <begin position="386"/>
        <end position="528"/>
    </location>
</feature>
<feature type="region of interest" description="Disordered" evidence="3">
    <location>
        <begin position="668"/>
        <end position="688"/>
    </location>
</feature>
<dbReference type="InterPro" id="IPR054708">
    <property type="entry name" value="MTPAP-like_central"/>
</dbReference>
<dbReference type="Gene3D" id="1.10.1410.10">
    <property type="match status" value="1"/>
</dbReference>
<dbReference type="SUPFAM" id="SSF81631">
    <property type="entry name" value="PAP/OAS1 substrate-binding domain"/>
    <property type="match status" value="1"/>
</dbReference>
<feature type="compositionally biased region" description="Low complexity" evidence="3">
    <location>
        <begin position="31"/>
        <end position="40"/>
    </location>
</feature>
<feature type="domain" description="PAP-associated" evidence="4">
    <location>
        <begin position="588"/>
        <end position="642"/>
    </location>
</feature>
<dbReference type="Pfam" id="PF03828">
    <property type="entry name" value="PAP_assoc"/>
    <property type="match status" value="1"/>
</dbReference>
<feature type="compositionally biased region" description="Basic and acidic residues" evidence="3">
    <location>
        <begin position="754"/>
        <end position="765"/>
    </location>
</feature>
<reference evidence="6 7" key="1">
    <citation type="submission" date="2024-06" db="EMBL/GenBank/DDBJ databases">
        <authorList>
            <person name="Kraege A."/>
            <person name="Thomma B."/>
        </authorList>
    </citation>
    <scope>NUCLEOTIDE SEQUENCE [LARGE SCALE GENOMIC DNA]</scope>
</reference>
<sequence length="841" mass="89315">MLLRSQHPSSSQLPPSHPASTSKTATGHSEVLPLPDDVLSPPSPRSMQILGKSRGLKRDRLESSQPTPPAKRPAMTPKSASKPRPHKVKAAVPSIALSPPPQTAQPVGSNWWAQGSSAQPVQAPDHLAPAAHANLVQDHSRGGQASLSGAVQHMQPSGQQGPESWQPAHPSSPSVPHQAHTRGSRHIPSVPPAWASPHEQTRAEAWHSSPSVSRHGTVPGDQSQQQPSRRPAPDHHSSAAHQQPQAARYNGRSQNLQMQDLVNEVLAHDTPACWGNGSTQKQQRRAGAASTPGIRSPMHRAGGHSPGQRGQAPLQPEQSWPAPEGGQYILAPPPVSRKQQSKPRSAQAEWSGQRPGQQDDASGSLYNGHAGPAGYAPALQGGLQQLHQEVERFAAMAAPTVAEIRAVQQAQATITETALGIWPGCTVGSFGSQANATALPGSDIDVTILGVMDVDGATGIKRHQRDAVKAELQKLLKALRKRGVVVGKPLLITARVPIIKCTLAVPGGRIPADISLGVANGLSAVALVEQQALAIGPSMKALAVVLKALLQQAGLNERVAGGLGSYCLLNLVMAHLLSQGIDVESQYSLGHLLLSFLDCFGNTFDYKAKAVSVRAGGIVKKERQFKQKGKPMLLTIEDPQQPGTDIGSGAFNIAQAVKRMSKAHSKLRHEAERWGAGAGRAGQAPGWAAVQAEGQDASVAPGTNASFPLLSSIMDPGLSLERTAQAAQARAQAAKQSVDKVIKRTPKAPKKRKLRDEPTHLRFESEWSDTEPSESGSKKQKKQGKYKASKGQAAPKTPKKLALKKQSPKQSTKKQAKRKSFFMKALAKRRSGSGHKAQHRE</sequence>
<keyword evidence="1" id="KW-0479">Metal-binding</keyword>
<accession>A0ABP1FSV4</accession>
<dbReference type="Pfam" id="PF22600">
    <property type="entry name" value="MTPAP-like_central"/>
    <property type="match status" value="1"/>
</dbReference>
<feature type="compositionally biased region" description="Polar residues" evidence="3">
    <location>
        <begin position="104"/>
        <end position="120"/>
    </location>
</feature>
<dbReference type="CDD" id="cd05402">
    <property type="entry name" value="NT_PAP_TUTase"/>
    <property type="match status" value="1"/>
</dbReference>
<name>A0ABP1FSV4_9CHLO</name>
<dbReference type="PANTHER" id="PTHR23092:SF15">
    <property type="entry name" value="INACTIVE NON-CANONICAL POLY(A) RNA POLYMERASE PROTEIN TRF4-2-RELATED"/>
    <property type="match status" value="1"/>
</dbReference>